<dbReference type="AlphaFoldDB" id="A0AAD2G5D6"/>
<feature type="compositionally biased region" description="Basic and acidic residues" evidence="1">
    <location>
        <begin position="372"/>
        <end position="381"/>
    </location>
</feature>
<accession>A0AAD2G5D6</accession>
<feature type="compositionally biased region" description="Polar residues" evidence="1">
    <location>
        <begin position="352"/>
        <end position="368"/>
    </location>
</feature>
<evidence type="ECO:0000256" key="1">
    <source>
        <dbReference type="SAM" id="MobiDB-lite"/>
    </source>
</evidence>
<name>A0AAD2G5D6_9STRA</name>
<dbReference type="EMBL" id="CAKOGP040002136">
    <property type="protein sequence ID" value="CAJ1963213.1"/>
    <property type="molecule type" value="Genomic_DNA"/>
</dbReference>
<keyword evidence="3" id="KW-1185">Reference proteome</keyword>
<sequence>MEYLIKMLTKRMSVSPMARQTGDSNRQEDSDEQGSNADGTDKDDVPFVPATATTIRTRSKSAKRNKVRANIDDRFKAVSDSNRPTSSTSRIDPWISNYVLVFLKNRSSISNLDPKEGPMIEILNRGGPFWDYSKHFDNQDLEGWLLVSDGLHSIKVWLTKECRDEIWQQVTASMATPMYAFHNYSARQCGLLEKFSIKPIDCGSKNDTFPPACELLCHSFRYQPNMQYMVVSDPNKIQDINDFVEVKHAYQAYCKFRTNQSGRRWGNAKTVVDNPLLFDAILKVAEQKLEQNNKNGAKSGQTGGKDKPIAAVGQVHENPQRGDESDDDDGVSLMTIQDMLASPAAKKGEGPNSAQASSQPTARRSLSNRLAKAQDAKKSNDNADDETDYMGALPDSALLDIDSQPLSTQEGGQPMVQQQLEKENDDDADSVIEIGTKTATLRSSRKRNSNTTTTILHERNGKRIKFRTKEDWPNLPAFAALCKQLNSNNDDDPSSNTQKVIDIPWIQQPRVSLKNNGLNQWLNKLGY</sequence>
<proteinExistence type="predicted"/>
<feature type="region of interest" description="Disordered" evidence="1">
    <location>
        <begin position="342"/>
        <end position="390"/>
    </location>
</feature>
<feature type="region of interest" description="Disordered" evidence="1">
    <location>
        <begin position="14"/>
        <end position="49"/>
    </location>
</feature>
<dbReference type="Proteomes" id="UP001295423">
    <property type="component" value="Unassembled WGS sequence"/>
</dbReference>
<evidence type="ECO:0000313" key="2">
    <source>
        <dbReference type="EMBL" id="CAJ1963213.1"/>
    </source>
</evidence>
<gene>
    <name evidence="2" type="ORF">CYCCA115_LOCUS20056</name>
</gene>
<reference evidence="2" key="1">
    <citation type="submission" date="2023-08" db="EMBL/GenBank/DDBJ databases">
        <authorList>
            <person name="Audoor S."/>
            <person name="Bilcke G."/>
        </authorList>
    </citation>
    <scope>NUCLEOTIDE SEQUENCE</scope>
</reference>
<protein>
    <submittedName>
        <fullName evidence="2">Uncharacterized protein</fullName>
    </submittedName>
</protein>
<comment type="caution">
    <text evidence="2">The sequence shown here is derived from an EMBL/GenBank/DDBJ whole genome shotgun (WGS) entry which is preliminary data.</text>
</comment>
<organism evidence="2 3">
    <name type="scientific">Cylindrotheca closterium</name>
    <dbReference type="NCBI Taxonomy" id="2856"/>
    <lineage>
        <taxon>Eukaryota</taxon>
        <taxon>Sar</taxon>
        <taxon>Stramenopiles</taxon>
        <taxon>Ochrophyta</taxon>
        <taxon>Bacillariophyta</taxon>
        <taxon>Bacillariophyceae</taxon>
        <taxon>Bacillariophycidae</taxon>
        <taxon>Bacillariales</taxon>
        <taxon>Bacillariaceae</taxon>
        <taxon>Cylindrotheca</taxon>
    </lineage>
</organism>
<evidence type="ECO:0000313" key="3">
    <source>
        <dbReference type="Proteomes" id="UP001295423"/>
    </source>
</evidence>